<feature type="non-terminal residue" evidence="1">
    <location>
        <position position="181"/>
    </location>
</feature>
<dbReference type="PANTHER" id="PTHR33116:SF86">
    <property type="entry name" value="REVERSE TRANSCRIPTASE DOMAIN-CONTAINING PROTEIN"/>
    <property type="match status" value="1"/>
</dbReference>
<organism evidence="1 2">
    <name type="scientific">Gossypium gossypioides</name>
    <name type="common">Mexican cotton</name>
    <name type="synonym">Selera gossypioides</name>
    <dbReference type="NCBI Taxonomy" id="34282"/>
    <lineage>
        <taxon>Eukaryota</taxon>
        <taxon>Viridiplantae</taxon>
        <taxon>Streptophyta</taxon>
        <taxon>Embryophyta</taxon>
        <taxon>Tracheophyta</taxon>
        <taxon>Spermatophyta</taxon>
        <taxon>Magnoliopsida</taxon>
        <taxon>eudicotyledons</taxon>
        <taxon>Gunneridae</taxon>
        <taxon>Pentapetalae</taxon>
        <taxon>rosids</taxon>
        <taxon>malvids</taxon>
        <taxon>Malvales</taxon>
        <taxon>Malvaceae</taxon>
        <taxon>Malvoideae</taxon>
        <taxon>Gossypium</taxon>
    </lineage>
</organism>
<dbReference type="OrthoDB" id="10375248at2759"/>
<evidence type="ECO:0000313" key="1">
    <source>
        <dbReference type="EMBL" id="MBA0749380.1"/>
    </source>
</evidence>
<keyword evidence="2" id="KW-1185">Reference proteome</keyword>
<evidence type="ECO:0008006" key="3">
    <source>
        <dbReference type="Google" id="ProtNLM"/>
    </source>
</evidence>
<protein>
    <recommendedName>
        <fullName evidence="3">RNase H type-1 domain-containing protein</fullName>
    </recommendedName>
</protein>
<gene>
    <name evidence="1" type="ORF">Gogos_003322</name>
</gene>
<dbReference type="EMBL" id="JABEZY010000011">
    <property type="protein sequence ID" value="MBA0749380.1"/>
    <property type="molecule type" value="Genomic_DNA"/>
</dbReference>
<evidence type="ECO:0000313" key="2">
    <source>
        <dbReference type="Proteomes" id="UP000593579"/>
    </source>
</evidence>
<name>A0A7J9CLH6_GOSGO</name>
<dbReference type="AlphaFoldDB" id="A0A7J9CLH6"/>
<proteinExistence type="predicted"/>
<dbReference type="Proteomes" id="UP000593579">
    <property type="component" value="Unassembled WGS sequence"/>
</dbReference>
<accession>A0A7J9CLH6</accession>
<dbReference type="PANTHER" id="PTHR33116">
    <property type="entry name" value="REVERSE TRANSCRIPTASE ZINC-BINDING DOMAIN-CONTAINING PROTEIN-RELATED-RELATED"/>
    <property type="match status" value="1"/>
</dbReference>
<sequence length="181" mass="20762">QAVQFAEEIGFRRITVEGDALTIIKKVISKDEDKSVLSTEGKRFETVRYWIEEAPVRVEKLVTEDRRRMQRGGNGGLMDLSTSQQAKRRYSSILNAKGIDQLRKYLGLEPGKLHKKKENFQSLIGKVNNKFTSWKSKCLSSGASFTFIKSTSRSLPLYPLSVFKAPNYIYDEIDKIICVFW</sequence>
<comment type="caution">
    <text evidence="1">The sequence shown here is derived from an EMBL/GenBank/DDBJ whole genome shotgun (WGS) entry which is preliminary data.</text>
</comment>
<reference evidence="1 2" key="1">
    <citation type="journal article" date="2019" name="Genome Biol. Evol.">
        <title>Insights into the evolution of the New World diploid cottons (Gossypium, subgenus Houzingenia) based on genome sequencing.</title>
        <authorList>
            <person name="Grover C.E."/>
            <person name="Arick M.A. 2nd"/>
            <person name="Thrash A."/>
            <person name="Conover J.L."/>
            <person name="Sanders W.S."/>
            <person name="Peterson D.G."/>
            <person name="Frelichowski J.E."/>
            <person name="Scheffler J.A."/>
            <person name="Scheffler B.E."/>
            <person name="Wendel J.F."/>
        </authorList>
    </citation>
    <scope>NUCLEOTIDE SEQUENCE [LARGE SCALE GENOMIC DNA]</scope>
    <source>
        <strain evidence="1">5</strain>
        <tissue evidence="1">Leaf</tissue>
    </source>
</reference>